<dbReference type="Pfam" id="PF00611">
    <property type="entry name" value="FCH"/>
    <property type="match status" value="1"/>
</dbReference>
<feature type="coiled-coil region" evidence="2">
    <location>
        <begin position="221"/>
        <end position="295"/>
    </location>
</feature>
<evidence type="ECO:0000259" key="5">
    <source>
        <dbReference type="PROSITE" id="PS51741"/>
    </source>
</evidence>
<dbReference type="GO" id="GO:0048812">
    <property type="term" value="P:neuron projection morphogenesis"/>
    <property type="evidence" value="ECO:0007669"/>
    <property type="project" value="TreeGrafter"/>
</dbReference>
<protein>
    <submittedName>
        <fullName evidence="6">Uncharacterized protein</fullName>
    </submittedName>
</protein>
<dbReference type="InterPro" id="IPR001060">
    <property type="entry name" value="FCH_dom"/>
</dbReference>
<dbReference type="InterPro" id="IPR037957">
    <property type="entry name" value="GAS7_F-BAR"/>
</dbReference>
<dbReference type="CDD" id="cd07649">
    <property type="entry name" value="F-BAR_GAS7"/>
    <property type="match status" value="1"/>
</dbReference>
<dbReference type="Pfam" id="PF16623">
    <property type="entry name" value="WW_FCH_linker"/>
    <property type="match status" value="1"/>
</dbReference>
<dbReference type="FunFam" id="1.20.1270.60:FF:000024">
    <property type="entry name" value="growth arrest-specific protein 7 isoform X2"/>
    <property type="match status" value="1"/>
</dbReference>
<dbReference type="AlphaFoldDB" id="A0A452IX26"/>
<reference evidence="7" key="1">
    <citation type="journal article" date="2017" name="PLoS ONE">
        <title>The Agassiz's desert tortoise genome provides a resource for the conservation of a threatened species.</title>
        <authorList>
            <person name="Tollis M."/>
            <person name="DeNardo D.F."/>
            <person name="Cornelius J.A."/>
            <person name="Dolby G.A."/>
            <person name="Edwards T."/>
            <person name="Henen B.T."/>
            <person name="Karl A.E."/>
            <person name="Murphy R.W."/>
            <person name="Kusumi K."/>
        </authorList>
    </citation>
    <scope>NUCLEOTIDE SEQUENCE [LARGE SCALE GENOMIC DNA]</scope>
</reference>
<feature type="domain" description="F-BAR" evidence="5">
    <location>
        <begin position="109"/>
        <end position="369"/>
    </location>
</feature>
<accession>A0A452IX26</accession>
<evidence type="ECO:0000256" key="1">
    <source>
        <dbReference type="PROSITE-ProRule" id="PRU01077"/>
    </source>
</evidence>
<dbReference type="GO" id="GO:0005905">
    <property type="term" value="C:clathrin-coated pit"/>
    <property type="evidence" value="ECO:0007669"/>
    <property type="project" value="TreeGrafter"/>
</dbReference>
<dbReference type="CDD" id="cd00201">
    <property type="entry name" value="WW"/>
    <property type="match status" value="1"/>
</dbReference>
<feature type="region of interest" description="Disordered" evidence="3">
    <location>
        <begin position="18"/>
        <end position="85"/>
    </location>
</feature>
<dbReference type="InterPro" id="IPR036020">
    <property type="entry name" value="WW_dom_sf"/>
</dbReference>
<sequence length="389" mass="45191">MSPQGHRYYVNTFTNETTWERPSSVPGTPRSLGSQKSAVPAANGYHTPVTPMHQMEPGHMSLRKPSGDPQSPGSPRVPRRLARESSRTINCVTFPHPDTMQEQQLLKPTEWSYCDYFWADKKDPQGNNTVSGFEILLQKQLKGKQMQKEMAEFVRERIKIEEEYAKNLSKLSQNSLAAQEEGTLGEAWAQLKKSLADEAEVHLKFSSKLQSEVEKPLLNFRENFKKDMKKYDHHIADLRKQLASRYTAVEKARKALTERQKDLEMKTQQLEIKLSNKAEEEIKKARRKSTQAGDDLMRCVDLYNQAQSKWFEEMVTSTLELERLEVERVEMIRQHLCQYTQLRHETDMFNQSTIDPVDQLLQKVEPAKDRELWVQEHKTGDIRPVDMEI</sequence>
<dbReference type="GO" id="GO:0048268">
    <property type="term" value="P:clathrin coat assembly"/>
    <property type="evidence" value="ECO:0007669"/>
    <property type="project" value="TreeGrafter"/>
</dbReference>
<dbReference type="PANTHER" id="PTHR23065:SF57">
    <property type="entry name" value="GROWTH ARREST-SPECIFIC PROTEIN 7"/>
    <property type="match status" value="1"/>
</dbReference>
<evidence type="ECO:0000256" key="3">
    <source>
        <dbReference type="SAM" id="MobiDB-lite"/>
    </source>
</evidence>
<evidence type="ECO:0000313" key="6">
    <source>
        <dbReference type="Ensembl" id="ENSGAGP00000032617.1"/>
    </source>
</evidence>
<proteinExistence type="predicted"/>
<dbReference type="PROSITE" id="PS50020">
    <property type="entry name" value="WW_DOMAIN_2"/>
    <property type="match status" value="1"/>
</dbReference>
<reference evidence="6" key="3">
    <citation type="submission" date="2025-09" db="UniProtKB">
        <authorList>
            <consortium name="Ensembl"/>
        </authorList>
    </citation>
    <scope>IDENTIFICATION</scope>
</reference>
<dbReference type="STRING" id="38772.ENSGAGP00000032617"/>
<dbReference type="GO" id="GO:0030136">
    <property type="term" value="C:clathrin-coated vesicle"/>
    <property type="evidence" value="ECO:0007669"/>
    <property type="project" value="TreeGrafter"/>
</dbReference>
<dbReference type="InterPro" id="IPR027267">
    <property type="entry name" value="AH/BAR_dom_sf"/>
</dbReference>
<name>A0A452IX26_9SAUR</name>
<reference evidence="6" key="2">
    <citation type="submission" date="2025-08" db="UniProtKB">
        <authorList>
            <consortium name="Ensembl"/>
        </authorList>
    </citation>
    <scope>IDENTIFICATION</scope>
</reference>
<evidence type="ECO:0000313" key="7">
    <source>
        <dbReference type="Proteomes" id="UP000291020"/>
    </source>
</evidence>
<dbReference type="Proteomes" id="UP000291020">
    <property type="component" value="Unassembled WGS sequence"/>
</dbReference>
<dbReference type="GO" id="GO:0005886">
    <property type="term" value="C:plasma membrane"/>
    <property type="evidence" value="ECO:0007669"/>
    <property type="project" value="TreeGrafter"/>
</dbReference>
<feature type="domain" description="WW" evidence="4">
    <location>
        <begin position="1"/>
        <end position="24"/>
    </location>
</feature>
<keyword evidence="1 2" id="KW-0175">Coiled coil</keyword>
<dbReference type="GO" id="GO:0072583">
    <property type="term" value="P:clathrin-dependent endocytosis"/>
    <property type="evidence" value="ECO:0007669"/>
    <property type="project" value="TreeGrafter"/>
</dbReference>
<dbReference type="SUPFAM" id="SSF103657">
    <property type="entry name" value="BAR/IMD domain-like"/>
    <property type="match status" value="1"/>
</dbReference>
<dbReference type="InterPro" id="IPR001202">
    <property type="entry name" value="WW_dom"/>
</dbReference>
<organism evidence="6 7">
    <name type="scientific">Gopherus agassizii</name>
    <name type="common">Agassiz's desert tortoise</name>
    <dbReference type="NCBI Taxonomy" id="38772"/>
    <lineage>
        <taxon>Eukaryota</taxon>
        <taxon>Metazoa</taxon>
        <taxon>Chordata</taxon>
        <taxon>Craniata</taxon>
        <taxon>Vertebrata</taxon>
        <taxon>Euteleostomi</taxon>
        <taxon>Archelosauria</taxon>
        <taxon>Testudinata</taxon>
        <taxon>Testudines</taxon>
        <taxon>Cryptodira</taxon>
        <taxon>Durocryptodira</taxon>
        <taxon>Testudinoidea</taxon>
        <taxon>Testudinidae</taxon>
        <taxon>Gopherus</taxon>
    </lineage>
</organism>
<evidence type="ECO:0000256" key="2">
    <source>
        <dbReference type="SAM" id="Coils"/>
    </source>
</evidence>
<dbReference type="SUPFAM" id="SSF51045">
    <property type="entry name" value="WW domain"/>
    <property type="match status" value="1"/>
</dbReference>
<dbReference type="PANTHER" id="PTHR23065">
    <property type="entry name" value="PROLINE-SERINE-THREONINE PHOSPHATASE INTERACTING PROTEIN 1"/>
    <property type="match status" value="1"/>
</dbReference>
<keyword evidence="7" id="KW-1185">Reference proteome</keyword>
<dbReference type="Gene3D" id="2.20.70.10">
    <property type="match status" value="1"/>
</dbReference>
<dbReference type="InterPro" id="IPR031160">
    <property type="entry name" value="F_BAR_dom"/>
</dbReference>
<dbReference type="PROSITE" id="PS51741">
    <property type="entry name" value="F_BAR"/>
    <property type="match status" value="1"/>
</dbReference>
<dbReference type="SMART" id="SM00055">
    <property type="entry name" value="FCH"/>
    <property type="match status" value="1"/>
</dbReference>
<dbReference type="Gene3D" id="1.20.1270.60">
    <property type="entry name" value="Arfaptin homology (AH) domain/BAR domain"/>
    <property type="match status" value="1"/>
</dbReference>
<evidence type="ECO:0000259" key="4">
    <source>
        <dbReference type="PROSITE" id="PS50020"/>
    </source>
</evidence>
<dbReference type="Pfam" id="PF00397">
    <property type="entry name" value="WW"/>
    <property type="match status" value="1"/>
</dbReference>
<dbReference type="Ensembl" id="ENSGAGT00000036969.1">
    <property type="protein sequence ID" value="ENSGAGP00000032617.1"/>
    <property type="gene ID" value="ENSGAGG00000023317.1"/>
</dbReference>